<reference evidence="5 6" key="1">
    <citation type="submission" date="2014-12" db="EMBL/GenBank/DDBJ databases">
        <title>Mercury Reductase activity and rhizosphere competence traits in the genome of root associated Photobacterium halotolerans MELD1.</title>
        <authorList>
            <person name="Mathew D.C."/>
            <person name="Huang C.-C."/>
        </authorList>
    </citation>
    <scope>NUCLEOTIDE SEQUENCE [LARGE SCALE GENOMIC DNA]</scope>
    <source>
        <strain evidence="5 6">MELD1</strain>
    </source>
</reference>
<evidence type="ECO:0000256" key="1">
    <source>
        <dbReference type="ARBA" id="ARBA00006611"/>
    </source>
</evidence>
<keyword evidence="2" id="KW-0547">Nucleotide-binding</keyword>
<keyword evidence="6" id="KW-1185">Reference proteome</keyword>
<dbReference type="CDD" id="cd01129">
    <property type="entry name" value="PulE-GspE-like"/>
    <property type="match status" value="1"/>
</dbReference>
<evidence type="ECO:0000313" key="5">
    <source>
        <dbReference type="EMBL" id="KKC99905.1"/>
    </source>
</evidence>
<dbReference type="PROSITE" id="PS00662">
    <property type="entry name" value="T2SP_E"/>
    <property type="match status" value="1"/>
</dbReference>
<sequence length="566" mass="62403">MNSALINTLLQSSLINPAEADRIQTGMRQHHLSDIAAIVNAGVFSDWDLAKQLAHLSALPMDDVHHYDYQAVCKRLTLRPLIEKHSVLPLALDQDVLTLGIANPFDTRGQDECRFASGYQISPVILPLRQLENAIRRIYGEPISSTLHTASLNNNEIAQFSAVQTAPTETTADKDDAPVSRYLNQLLLDAVRRQASDIHIEPLEKQCRIRFRCDGLLLIHATPPSDLAARLAARLKILARLNIAERRLPQDGRFRLPLNPELTVDMRVSTLPAQWGEKVVLRLLDSNHIPLALNRLGYTDRQRSAFEQALTKPQGLILVTGPTGSGKTLSLYAGLSLLNQEHRNICTAEDPVEIQLPGINQLHIHPAIGLDFATALRTFLRQDPDVIMIGEIRDQEAATMAVRAAQTGHLVLSTLHTNSAADTLNRLQHLGIAPYELSASLSLIIAQRLVRCLCPHCKRPAELTASQRDRLAIDTATSVFAANPQGCEHCNQGYLGRTGIFELVSCTTSQANPFNETALCDFMTDQADDMSLEQAGIRLLCQGITSLSELQRVLAYDSLQPETECG</sequence>
<dbReference type="Pfam" id="PF05157">
    <property type="entry name" value="MshEN"/>
    <property type="match status" value="1"/>
</dbReference>
<dbReference type="GO" id="GO:0016887">
    <property type="term" value="F:ATP hydrolysis activity"/>
    <property type="evidence" value="ECO:0007669"/>
    <property type="project" value="TreeGrafter"/>
</dbReference>
<accession>A0A0F5VCK6</accession>
<protein>
    <submittedName>
        <fullName evidence="5">General secretion pathway protein GspE</fullName>
    </submittedName>
</protein>
<dbReference type="EMBL" id="JWYV01000007">
    <property type="protein sequence ID" value="KKC99905.1"/>
    <property type="molecule type" value="Genomic_DNA"/>
</dbReference>
<dbReference type="SUPFAM" id="SSF52540">
    <property type="entry name" value="P-loop containing nucleoside triphosphate hydrolases"/>
    <property type="match status" value="1"/>
</dbReference>
<comment type="caution">
    <text evidence="5">The sequence shown here is derived from an EMBL/GenBank/DDBJ whole genome shotgun (WGS) entry which is preliminary data.</text>
</comment>
<evidence type="ECO:0000259" key="4">
    <source>
        <dbReference type="PROSITE" id="PS00662"/>
    </source>
</evidence>
<dbReference type="Gene3D" id="3.30.300.160">
    <property type="entry name" value="Type II secretion system, protein E, N-terminal domain"/>
    <property type="match status" value="1"/>
</dbReference>
<dbReference type="RefSeq" id="WP_046220551.1">
    <property type="nucleotide sequence ID" value="NZ_JWYV01000007.1"/>
</dbReference>
<organism evidence="5 6">
    <name type="scientific">Photobacterium halotolerans</name>
    <dbReference type="NCBI Taxonomy" id="265726"/>
    <lineage>
        <taxon>Bacteria</taxon>
        <taxon>Pseudomonadati</taxon>
        <taxon>Pseudomonadota</taxon>
        <taxon>Gammaproteobacteria</taxon>
        <taxon>Vibrionales</taxon>
        <taxon>Vibrionaceae</taxon>
        <taxon>Photobacterium</taxon>
    </lineage>
</organism>
<dbReference type="GO" id="GO:0005886">
    <property type="term" value="C:plasma membrane"/>
    <property type="evidence" value="ECO:0007669"/>
    <property type="project" value="TreeGrafter"/>
</dbReference>
<dbReference type="OrthoDB" id="9804785at2"/>
<dbReference type="GO" id="GO:0005524">
    <property type="term" value="F:ATP binding"/>
    <property type="evidence" value="ECO:0007669"/>
    <property type="project" value="UniProtKB-KW"/>
</dbReference>
<dbReference type="AlphaFoldDB" id="A0A0F5VCK6"/>
<dbReference type="FunFam" id="3.30.450.90:FF:000001">
    <property type="entry name" value="Type II secretion system ATPase GspE"/>
    <property type="match status" value="1"/>
</dbReference>
<gene>
    <name evidence="5" type="ORF">KY46_10270</name>
</gene>
<dbReference type="InterPro" id="IPR007831">
    <property type="entry name" value="T2SS_GspE_N"/>
</dbReference>
<dbReference type="Gene3D" id="3.30.450.90">
    <property type="match status" value="1"/>
</dbReference>
<dbReference type="InterPro" id="IPR001482">
    <property type="entry name" value="T2SS/T4SS_dom"/>
</dbReference>
<dbReference type="Proteomes" id="UP000033633">
    <property type="component" value="Unassembled WGS sequence"/>
</dbReference>
<name>A0A0F5VCK6_9GAMM</name>
<dbReference type="Pfam" id="PF00437">
    <property type="entry name" value="T2SSE"/>
    <property type="match status" value="1"/>
</dbReference>
<keyword evidence="3" id="KW-0067">ATP-binding</keyword>
<dbReference type="PANTHER" id="PTHR30258:SF1">
    <property type="entry name" value="PROTEIN TRANSPORT PROTEIN HOFB HOMOLOG"/>
    <property type="match status" value="1"/>
</dbReference>
<dbReference type="InterPro" id="IPR037257">
    <property type="entry name" value="T2SS_E_N_sf"/>
</dbReference>
<evidence type="ECO:0000313" key="6">
    <source>
        <dbReference type="Proteomes" id="UP000033633"/>
    </source>
</evidence>
<dbReference type="InterPro" id="IPR027417">
    <property type="entry name" value="P-loop_NTPase"/>
</dbReference>
<comment type="similarity">
    <text evidence="1">Belongs to the GSP E family.</text>
</comment>
<dbReference type="Gene3D" id="3.40.50.300">
    <property type="entry name" value="P-loop containing nucleotide triphosphate hydrolases"/>
    <property type="match status" value="1"/>
</dbReference>
<dbReference type="PANTHER" id="PTHR30258">
    <property type="entry name" value="TYPE II SECRETION SYSTEM PROTEIN GSPE-RELATED"/>
    <property type="match status" value="1"/>
</dbReference>
<evidence type="ECO:0000256" key="2">
    <source>
        <dbReference type="ARBA" id="ARBA00022741"/>
    </source>
</evidence>
<evidence type="ECO:0000256" key="3">
    <source>
        <dbReference type="ARBA" id="ARBA00022840"/>
    </source>
</evidence>
<feature type="domain" description="Bacterial type II secretion system protein E" evidence="4">
    <location>
        <begin position="380"/>
        <end position="394"/>
    </location>
</feature>
<proteinExistence type="inferred from homology"/>
<dbReference type="PATRIC" id="fig|265726.11.peg.4204"/>
<dbReference type="STRING" id="265726.KY46_10270"/>
<dbReference type="SUPFAM" id="SSF160246">
    <property type="entry name" value="EspE N-terminal domain-like"/>
    <property type="match status" value="1"/>
</dbReference>